<protein>
    <submittedName>
        <fullName evidence="1">Endonuclease/exonuclease/phosphatase family metal-dependent hydrolase</fullName>
    </submittedName>
</protein>
<keyword evidence="2" id="KW-1185">Reference proteome</keyword>
<gene>
    <name evidence="1" type="ORF">ABID26_005605</name>
</gene>
<accession>A0ABV2I034</accession>
<dbReference type="GO" id="GO:0016787">
    <property type="term" value="F:hydrolase activity"/>
    <property type="evidence" value="ECO:0007669"/>
    <property type="project" value="UniProtKB-KW"/>
</dbReference>
<dbReference type="InterPro" id="IPR036691">
    <property type="entry name" value="Endo/exonu/phosph_ase_sf"/>
</dbReference>
<reference evidence="1 2" key="1">
    <citation type="submission" date="2024-06" db="EMBL/GenBank/DDBJ databases">
        <title>Genomic Encyclopedia of Type Strains, Phase IV (KMG-IV): sequencing the most valuable type-strain genomes for metagenomic binning, comparative biology and taxonomic classification.</title>
        <authorList>
            <person name="Goeker M."/>
        </authorList>
    </citation>
    <scope>NUCLEOTIDE SEQUENCE [LARGE SCALE GENOMIC DNA]</scope>
    <source>
        <strain evidence="1 2">DSM 29846</strain>
    </source>
</reference>
<keyword evidence="1" id="KW-0378">Hydrolase</keyword>
<organism evidence="1 2">
    <name type="scientific">Mesorhizobium shonense</name>
    <dbReference type="NCBI Taxonomy" id="1209948"/>
    <lineage>
        <taxon>Bacteria</taxon>
        <taxon>Pseudomonadati</taxon>
        <taxon>Pseudomonadota</taxon>
        <taxon>Alphaproteobacteria</taxon>
        <taxon>Hyphomicrobiales</taxon>
        <taxon>Phyllobacteriaceae</taxon>
        <taxon>Mesorhizobium</taxon>
    </lineage>
</organism>
<comment type="caution">
    <text evidence="1">The sequence shown here is derived from an EMBL/GenBank/DDBJ whole genome shotgun (WGS) entry which is preliminary data.</text>
</comment>
<dbReference type="SUPFAM" id="SSF56219">
    <property type="entry name" value="DNase I-like"/>
    <property type="match status" value="1"/>
</dbReference>
<dbReference type="GO" id="GO:0004519">
    <property type="term" value="F:endonuclease activity"/>
    <property type="evidence" value="ECO:0007669"/>
    <property type="project" value="UniProtKB-KW"/>
</dbReference>
<keyword evidence="1" id="KW-0255">Endonuclease</keyword>
<sequence length="438" mass="47919">MARRNGWCQWLVFIKILCDGQMATQVDLLVWNIQNFGQLKSGLKDSKCNLTQAIAQVISASEPDIFCLVELNTTSESRAYKICDALMEALAAEKSAFDICLLSPNTGKEFYAFFVRDTTFVVPLEMSGPAVGGSVSMEIGGPGGVAITAAEFSPAPTPMNGIVLNAFPLIYPDKPAASPTTWPGTRGSALGMFYVPGADPGNELLPIMLVHLAAKRSAALKQLETIEDFSLFYSLRPHGAGGLSMMVQLPGQPAPVATQIYQAVIAGDFNLDAKKNAGDYDWVTTAGASGGLGAQLLFDEPTHLMTFPRFARSTRRDRRDLAINAYDNVILQTSPAAPAPAQGQNQQVDNILNRVRKRQFQYGNAVDYYDKLDRRGFASFWDKKRKRVFTSKEYRVFTKNFAVQLGRGDQSTFVTPEAGLVGARLISDHEPIFVELHL</sequence>
<evidence type="ECO:0000313" key="2">
    <source>
        <dbReference type="Proteomes" id="UP001549036"/>
    </source>
</evidence>
<proteinExistence type="predicted"/>
<evidence type="ECO:0000313" key="1">
    <source>
        <dbReference type="EMBL" id="MET3596188.1"/>
    </source>
</evidence>
<dbReference type="EMBL" id="JBEPLM010000013">
    <property type="protein sequence ID" value="MET3596188.1"/>
    <property type="molecule type" value="Genomic_DNA"/>
</dbReference>
<keyword evidence="1" id="KW-0540">Nuclease</keyword>
<name>A0ABV2I034_9HYPH</name>
<dbReference type="RefSeq" id="WP_126098549.1">
    <property type="nucleotide sequence ID" value="NZ_JBEPLM010000013.1"/>
</dbReference>
<dbReference type="Proteomes" id="UP001549036">
    <property type="component" value="Unassembled WGS sequence"/>
</dbReference>
<dbReference type="Gene3D" id="3.60.10.10">
    <property type="entry name" value="Endonuclease/exonuclease/phosphatase"/>
    <property type="match status" value="1"/>
</dbReference>